<keyword evidence="5 9" id="KW-0560">Oxidoreductase</keyword>
<keyword evidence="7 9" id="KW-0414">Isoprene biosynthesis</keyword>
<feature type="domain" description="1-deoxy-D-xylulose 5-phosphate reductoisomerase C-terminal" evidence="11">
    <location>
        <begin position="146"/>
        <end position="229"/>
    </location>
</feature>
<feature type="binding site" evidence="9">
    <location>
        <position position="152"/>
    </location>
    <ligand>
        <name>Mn(2+)</name>
        <dbReference type="ChEBI" id="CHEBI:29035"/>
    </ligand>
</feature>
<accession>A0A2N0VK22</accession>
<dbReference type="Proteomes" id="UP000233398">
    <property type="component" value="Unassembled WGS sequence"/>
</dbReference>
<evidence type="ECO:0000313" key="14">
    <source>
        <dbReference type="Proteomes" id="UP000233398"/>
    </source>
</evidence>
<evidence type="ECO:0000313" key="13">
    <source>
        <dbReference type="EMBL" id="PKD44530.1"/>
    </source>
</evidence>
<feature type="binding site" evidence="9">
    <location>
        <position position="124"/>
    </location>
    <ligand>
        <name>NADPH</name>
        <dbReference type="ChEBI" id="CHEBI:57783"/>
    </ligand>
</feature>
<keyword evidence="9" id="KW-0460">Magnesium</keyword>
<dbReference type="InterPro" id="IPR013512">
    <property type="entry name" value="DXP_reductoisomerase_N"/>
</dbReference>
<dbReference type="HAMAP" id="MF_00183">
    <property type="entry name" value="DXP_reductoisom"/>
    <property type="match status" value="1"/>
</dbReference>
<comment type="cofactor">
    <cofactor evidence="9">
        <name>Mg(2+)</name>
        <dbReference type="ChEBI" id="CHEBI:18420"/>
    </cofactor>
    <cofactor evidence="9">
        <name>Mn(2+)</name>
        <dbReference type="ChEBI" id="CHEBI:29035"/>
    </cofactor>
</comment>
<comment type="caution">
    <text evidence="13">The sequence shown here is derived from an EMBL/GenBank/DDBJ whole genome shotgun (WGS) entry which is preliminary data.</text>
</comment>
<dbReference type="SUPFAM" id="SSF55347">
    <property type="entry name" value="Glyceraldehyde-3-phosphate dehydrogenase-like, C-terminal domain"/>
    <property type="match status" value="1"/>
</dbReference>
<evidence type="ECO:0000256" key="4">
    <source>
        <dbReference type="ARBA" id="ARBA00022857"/>
    </source>
</evidence>
<feature type="domain" description="DXP reductoisomerase C-terminal" evidence="12">
    <location>
        <begin position="261"/>
        <end position="378"/>
    </location>
</feature>
<feature type="binding site" evidence="9">
    <location>
        <position position="199"/>
    </location>
    <ligand>
        <name>1-deoxy-D-xylulose 5-phosphate</name>
        <dbReference type="ChEBI" id="CHEBI:57792"/>
    </ligand>
</feature>
<feature type="binding site" evidence="9">
    <location>
        <position position="125"/>
    </location>
    <ligand>
        <name>1-deoxy-D-xylulose 5-phosphate</name>
        <dbReference type="ChEBI" id="CHEBI:57792"/>
    </ligand>
</feature>
<comment type="catalytic activity">
    <reaction evidence="8">
        <text>2-C-methyl-D-erythritol 4-phosphate + NADP(+) = 1-deoxy-D-xylulose 5-phosphate + NADPH + H(+)</text>
        <dbReference type="Rhea" id="RHEA:13717"/>
        <dbReference type="ChEBI" id="CHEBI:15378"/>
        <dbReference type="ChEBI" id="CHEBI:57783"/>
        <dbReference type="ChEBI" id="CHEBI:57792"/>
        <dbReference type="ChEBI" id="CHEBI:58262"/>
        <dbReference type="ChEBI" id="CHEBI:58349"/>
        <dbReference type="EC" id="1.1.1.267"/>
    </reaction>
    <physiologicalReaction direction="right-to-left" evidence="8">
        <dbReference type="Rhea" id="RHEA:13719"/>
    </physiologicalReaction>
</comment>
<dbReference type="GO" id="GO:0030145">
    <property type="term" value="F:manganese ion binding"/>
    <property type="evidence" value="ECO:0007669"/>
    <property type="project" value="TreeGrafter"/>
</dbReference>
<feature type="binding site" evidence="9">
    <location>
        <position position="218"/>
    </location>
    <ligand>
        <name>1-deoxy-D-xylulose 5-phosphate</name>
        <dbReference type="ChEBI" id="CHEBI:57792"/>
    </ligand>
</feature>
<evidence type="ECO:0000256" key="3">
    <source>
        <dbReference type="ARBA" id="ARBA00022723"/>
    </source>
</evidence>
<feature type="binding site" evidence="9">
    <location>
        <position position="126"/>
    </location>
    <ligand>
        <name>NADPH</name>
        <dbReference type="ChEBI" id="CHEBI:57783"/>
    </ligand>
</feature>
<protein>
    <recommendedName>
        <fullName evidence="9">1-deoxy-D-xylulose 5-phosphate reductoisomerase</fullName>
        <shortName evidence="9">DXP reductoisomerase</shortName>
        <ecNumber evidence="9">1.1.1.267</ecNumber>
    </recommendedName>
    <alternativeName>
        <fullName evidence="9">1-deoxyxylulose-5-phosphate reductoisomerase</fullName>
    </alternativeName>
    <alternativeName>
        <fullName evidence="9">2-C-methyl-D-erythritol 4-phosphate synthase</fullName>
    </alternativeName>
</protein>
<dbReference type="AlphaFoldDB" id="A0A2N0VK22"/>
<keyword evidence="14" id="KW-1185">Reference proteome</keyword>
<feature type="binding site" evidence="9">
    <location>
        <position position="212"/>
    </location>
    <ligand>
        <name>1-deoxy-D-xylulose 5-phosphate</name>
        <dbReference type="ChEBI" id="CHEBI:57792"/>
    </ligand>
</feature>
<dbReference type="SUPFAM" id="SSF69055">
    <property type="entry name" value="1-deoxy-D-xylulose-5-phosphate reductoisomerase, C-terminal domain"/>
    <property type="match status" value="1"/>
</dbReference>
<dbReference type="GO" id="GO:0070402">
    <property type="term" value="F:NADPH binding"/>
    <property type="evidence" value="ECO:0007669"/>
    <property type="project" value="InterPro"/>
</dbReference>
<sequence length="384" mass="42807">MKQKKLAILGSTGSIGTQAIDIISAKPNLFHVSVLTANRSYEKLAQQVNRFKPDTVVLCDKKHRIAFLELLKFKPKNILFGQESLEQVTKEAEYDVLLNSLVGFAGFMSTYTALKRGKKVALANKESLVVGGELLSQLEGFKQGNLIPVDSEHSAMLQSMIGENKDSIQKIIITASGGPFRDFSMDALKDVTVQDALNHPNWDMGSKITIDSATMMNKGLEIIEAKWFFGLGIEQIVPVIHPQSIIHSIVEFKDGSSKAQMGPPDMKVPILYAFTYPDRIDFPNKTLDYSELINMELKPVDYNRFPCLELAIEASKKEGGAPAVLNAANEIAVERFLNGEIRYIDIPKIIEESLNHIQFGKEITPETLLYIDKETREYANALLQ</sequence>
<dbReference type="PANTHER" id="PTHR30525:SF0">
    <property type="entry name" value="1-DEOXY-D-XYLULOSE 5-PHOSPHATE REDUCTOISOMERASE, CHLOROPLASTIC"/>
    <property type="match status" value="1"/>
</dbReference>
<dbReference type="Pfam" id="PF13288">
    <property type="entry name" value="DXPR_C"/>
    <property type="match status" value="1"/>
</dbReference>
<dbReference type="NCBIfam" id="TIGR00243">
    <property type="entry name" value="Dxr"/>
    <property type="match status" value="1"/>
</dbReference>
<dbReference type="InterPro" id="IPR003821">
    <property type="entry name" value="DXP_reductoisomerase"/>
</dbReference>
<evidence type="ECO:0000256" key="1">
    <source>
        <dbReference type="ARBA" id="ARBA00005094"/>
    </source>
</evidence>
<comment type="similarity">
    <text evidence="2 9">Belongs to the DXR family.</text>
</comment>
<keyword evidence="3 9" id="KW-0479">Metal-binding</keyword>
<dbReference type="InterPro" id="IPR026877">
    <property type="entry name" value="DXPR_C"/>
</dbReference>
<feature type="binding site" evidence="9">
    <location>
        <position position="39"/>
    </location>
    <ligand>
        <name>NADPH</name>
        <dbReference type="ChEBI" id="CHEBI:57783"/>
    </ligand>
</feature>
<evidence type="ECO:0000256" key="8">
    <source>
        <dbReference type="ARBA" id="ARBA00048543"/>
    </source>
</evidence>
<feature type="binding site" evidence="9">
    <location>
        <position position="152"/>
    </location>
    <ligand>
        <name>1-deoxy-D-xylulose 5-phosphate</name>
        <dbReference type="ChEBI" id="CHEBI:57792"/>
    </ligand>
</feature>
<feature type="binding site" evidence="9">
    <location>
        <position position="12"/>
    </location>
    <ligand>
        <name>NADPH</name>
        <dbReference type="ChEBI" id="CHEBI:57783"/>
    </ligand>
</feature>
<reference evidence="13 14" key="1">
    <citation type="submission" date="2017-11" db="EMBL/GenBank/DDBJ databases">
        <title>Rhodohalobacter 15182 sp. nov., isolated from a salt lake.</title>
        <authorList>
            <person name="Han S."/>
        </authorList>
    </citation>
    <scope>NUCLEOTIDE SEQUENCE [LARGE SCALE GENOMIC DNA]</scope>
    <source>
        <strain evidence="13 14">15182</strain>
    </source>
</reference>
<dbReference type="Gene3D" id="3.40.50.720">
    <property type="entry name" value="NAD(P)-binding Rossmann-like Domain"/>
    <property type="match status" value="1"/>
</dbReference>
<dbReference type="InterPro" id="IPR036169">
    <property type="entry name" value="DXPR_C_sf"/>
</dbReference>
<dbReference type="RefSeq" id="WP_101071821.1">
    <property type="nucleotide sequence ID" value="NZ_PISP01000001.1"/>
</dbReference>
<evidence type="ECO:0000256" key="2">
    <source>
        <dbReference type="ARBA" id="ARBA00006825"/>
    </source>
</evidence>
<evidence type="ECO:0000259" key="10">
    <source>
        <dbReference type="Pfam" id="PF02670"/>
    </source>
</evidence>
<dbReference type="Pfam" id="PF08436">
    <property type="entry name" value="DXP_redisom_C"/>
    <property type="match status" value="1"/>
</dbReference>
<comment type="pathway">
    <text evidence="1 9">Isoprenoid biosynthesis; isopentenyl diphosphate biosynthesis via DXP pathway; isopentenyl diphosphate from 1-deoxy-D-xylulose 5-phosphate: step 1/6.</text>
</comment>
<comment type="caution">
    <text evidence="9">Lacks conserved residue(s) required for the propagation of feature annotation.</text>
</comment>
<feature type="binding site" evidence="9">
    <location>
        <position position="151"/>
    </location>
    <ligand>
        <name>1-deoxy-D-xylulose 5-phosphate</name>
        <dbReference type="ChEBI" id="CHEBI:57792"/>
    </ligand>
</feature>
<dbReference type="GO" id="GO:0030604">
    <property type="term" value="F:1-deoxy-D-xylulose-5-phosphate reductoisomerase activity"/>
    <property type="evidence" value="ECO:0007669"/>
    <property type="project" value="UniProtKB-UniRule"/>
</dbReference>
<feature type="binding site" evidence="9">
    <location>
        <position position="14"/>
    </location>
    <ligand>
        <name>NADPH</name>
        <dbReference type="ChEBI" id="CHEBI:57783"/>
    </ligand>
</feature>
<dbReference type="PANTHER" id="PTHR30525">
    <property type="entry name" value="1-DEOXY-D-XYLULOSE 5-PHOSPHATE REDUCTOISOMERASE"/>
    <property type="match status" value="1"/>
</dbReference>
<name>A0A2N0VK22_9BACT</name>
<feature type="binding site" evidence="9">
    <location>
        <position position="217"/>
    </location>
    <ligand>
        <name>1-deoxy-D-xylulose 5-phosphate</name>
        <dbReference type="ChEBI" id="CHEBI:57792"/>
    </ligand>
</feature>
<feature type="binding site" evidence="9">
    <location>
        <position position="176"/>
    </location>
    <ligand>
        <name>1-deoxy-D-xylulose 5-phosphate</name>
        <dbReference type="ChEBI" id="CHEBI:57792"/>
    </ligand>
</feature>
<dbReference type="GO" id="GO:0051484">
    <property type="term" value="P:isopentenyl diphosphate biosynthetic process, methylerythritol 4-phosphate pathway involved in terpenoid biosynthetic process"/>
    <property type="evidence" value="ECO:0007669"/>
    <property type="project" value="UniProtKB-ARBA"/>
</dbReference>
<dbReference type="EMBL" id="PISP01000001">
    <property type="protein sequence ID" value="PKD44530.1"/>
    <property type="molecule type" value="Genomic_DNA"/>
</dbReference>
<feature type="binding site" evidence="9">
    <location>
        <position position="150"/>
    </location>
    <ligand>
        <name>Mn(2+)</name>
        <dbReference type="ChEBI" id="CHEBI:29035"/>
    </ligand>
</feature>
<feature type="binding site" evidence="9">
    <location>
        <position position="221"/>
    </location>
    <ligand>
        <name>Mn(2+)</name>
        <dbReference type="ChEBI" id="CHEBI:29035"/>
    </ligand>
</feature>
<feature type="binding site" evidence="9">
    <location>
        <position position="15"/>
    </location>
    <ligand>
        <name>NADPH</name>
        <dbReference type="ChEBI" id="CHEBI:57783"/>
    </ligand>
</feature>
<dbReference type="OrthoDB" id="9806546at2"/>
<feature type="binding site" evidence="9">
    <location>
        <position position="205"/>
    </location>
    <ligand>
        <name>NADPH</name>
        <dbReference type="ChEBI" id="CHEBI:57783"/>
    </ligand>
</feature>
<evidence type="ECO:0000259" key="11">
    <source>
        <dbReference type="Pfam" id="PF08436"/>
    </source>
</evidence>
<dbReference type="UniPathway" id="UPA00056">
    <property type="reaction ID" value="UER00092"/>
</dbReference>
<dbReference type="InterPro" id="IPR036291">
    <property type="entry name" value="NAD(P)-bd_dom_sf"/>
</dbReference>
<proteinExistence type="inferred from homology"/>
<feature type="binding site" evidence="9">
    <location>
        <position position="13"/>
    </location>
    <ligand>
        <name>NADPH</name>
        <dbReference type="ChEBI" id="CHEBI:57783"/>
    </ligand>
</feature>
<evidence type="ECO:0000256" key="5">
    <source>
        <dbReference type="ARBA" id="ARBA00023002"/>
    </source>
</evidence>
<dbReference type="PIRSF" id="PIRSF006205">
    <property type="entry name" value="Dxp_reductismrs"/>
    <property type="match status" value="1"/>
</dbReference>
<dbReference type="EC" id="1.1.1.267" evidence="9"/>
<dbReference type="Pfam" id="PF02670">
    <property type="entry name" value="DXP_reductoisom"/>
    <property type="match status" value="1"/>
</dbReference>
<organism evidence="13 14">
    <name type="scientific">Rhodohalobacter barkolensis</name>
    <dbReference type="NCBI Taxonomy" id="2053187"/>
    <lineage>
        <taxon>Bacteria</taxon>
        <taxon>Pseudomonadati</taxon>
        <taxon>Balneolota</taxon>
        <taxon>Balneolia</taxon>
        <taxon>Balneolales</taxon>
        <taxon>Balneolaceae</taxon>
        <taxon>Rhodohalobacter</taxon>
    </lineage>
</organism>
<gene>
    <name evidence="9" type="primary">dxr</name>
    <name evidence="13" type="ORF">CWD77_03430</name>
</gene>
<evidence type="ECO:0000256" key="9">
    <source>
        <dbReference type="HAMAP-Rule" id="MF_00183"/>
    </source>
</evidence>
<feature type="binding site" evidence="9">
    <location>
        <position position="221"/>
    </location>
    <ligand>
        <name>1-deoxy-D-xylulose 5-phosphate</name>
        <dbReference type="ChEBI" id="CHEBI:57792"/>
    </ligand>
</feature>
<dbReference type="GO" id="GO:0016853">
    <property type="term" value="F:isomerase activity"/>
    <property type="evidence" value="ECO:0007669"/>
    <property type="project" value="UniProtKB-KW"/>
</dbReference>
<dbReference type="InterPro" id="IPR013644">
    <property type="entry name" value="DXP_reductoisomerase_C"/>
</dbReference>
<dbReference type="FunFam" id="3.40.50.720:FF:000045">
    <property type="entry name" value="1-deoxy-D-xylulose 5-phosphate reductoisomerase"/>
    <property type="match status" value="1"/>
</dbReference>
<evidence type="ECO:0000256" key="7">
    <source>
        <dbReference type="ARBA" id="ARBA00023229"/>
    </source>
</evidence>
<evidence type="ECO:0000256" key="6">
    <source>
        <dbReference type="ARBA" id="ARBA00023211"/>
    </source>
</evidence>
<evidence type="ECO:0000259" key="12">
    <source>
        <dbReference type="Pfam" id="PF13288"/>
    </source>
</evidence>
<keyword evidence="13" id="KW-0413">Isomerase</keyword>
<keyword evidence="6 9" id="KW-0464">Manganese</keyword>
<dbReference type="Gene3D" id="1.10.1740.10">
    <property type="match status" value="1"/>
</dbReference>
<dbReference type="SUPFAM" id="SSF51735">
    <property type="entry name" value="NAD(P)-binding Rossmann-fold domains"/>
    <property type="match status" value="1"/>
</dbReference>
<keyword evidence="4 9" id="KW-0521">NADP</keyword>
<feature type="domain" description="1-deoxy-D-xylulose 5-phosphate reductoisomerase N-terminal" evidence="10">
    <location>
        <begin position="6"/>
        <end position="132"/>
    </location>
</feature>
<comment type="function">
    <text evidence="9">Catalyzes the NADPH-dependent rearrangement and reduction of 1-deoxy-D-xylulose-5-phosphate (DXP) to 2-C-methyl-D-erythritol 4-phosphate (MEP).</text>
</comment>